<gene>
    <name evidence="1" type="ORF">ACFFHM_06670</name>
</gene>
<name>A0ABV6KA80_9BACI</name>
<sequence length="111" mass="12738">MIKQLFVLFLAISMFVTVWGLVILQFPSSKEKEIPSLQYVEASTIAFELQNEKKRVEEKSEKVEHEVTGQKNMIHQNNQNQIINLQDFDFSDVSTSDGVPVEAILIKLNLK</sequence>
<evidence type="ECO:0000313" key="2">
    <source>
        <dbReference type="Proteomes" id="UP001589838"/>
    </source>
</evidence>
<evidence type="ECO:0000313" key="1">
    <source>
        <dbReference type="EMBL" id="MFC0470216.1"/>
    </source>
</evidence>
<proteinExistence type="predicted"/>
<organism evidence="1 2">
    <name type="scientific">Halalkalibacter kiskunsagensis</name>
    <dbReference type="NCBI Taxonomy" id="1548599"/>
    <lineage>
        <taxon>Bacteria</taxon>
        <taxon>Bacillati</taxon>
        <taxon>Bacillota</taxon>
        <taxon>Bacilli</taxon>
        <taxon>Bacillales</taxon>
        <taxon>Bacillaceae</taxon>
        <taxon>Halalkalibacter</taxon>
    </lineage>
</organism>
<dbReference type="Proteomes" id="UP001589838">
    <property type="component" value="Unassembled WGS sequence"/>
</dbReference>
<comment type="caution">
    <text evidence="1">The sequence shown here is derived from an EMBL/GenBank/DDBJ whole genome shotgun (WGS) entry which is preliminary data.</text>
</comment>
<reference evidence="1 2" key="1">
    <citation type="submission" date="2024-09" db="EMBL/GenBank/DDBJ databases">
        <authorList>
            <person name="Sun Q."/>
            <person name="Mori K."/>
        </authorList>
    </citation>
    <scope>NUCLEOTIDE SEQUENCE [LARGE SCALE GENOMIC DNA]</scope>
    <source>
        <strain evidence="1 2">NCAIM B.02610</strain>
    </source>
</reference>
<protein>
    <submittedName>
        <fullName evidence="1">Uncharacterized protein</fullName>
    </submittedName>
</protein>
<dbReference type="RefSeq" id="WP_335958927.1">
    <property type="nucleotide sequence ID" value="NZ_JAXBLX010000003.1"/>
</dbReference>
<accession>A0ABV6KA80</accession>
<keyword evidence="2" id="KW-1185">Reference proteome</keyword>
<dbReference type="EMBL" id="JBHLUX010000017">
    <property type="protein sequence ID" value="MFC0470216.1"/>
    <property type="molecule type" value="Genomic_DNA"/>
</dbReference>